<dbReference type="Proteomes" id="UP001611415">
    <property type="component" value="Unassembled WGS sequence"/>
</dbReference>
<evidence type="ECO:0000256" key="2">
    <source>
        <dbReference type="ARBA" id="ARBA00008640"/>
    </source>
</evidence>
<comment type="caution">
    <text evidence="7">Lacks conserved residue(s) required for the propagation of feature annotation.</text>
</comment>
<dbReference type="InterPro" id="IPR015414">
    <property type="entry name" value="TMEM64"/>
</dbReference>
<accession>A0ABW7X6D5</accession>
<comment type="similarity">
    <text evidence="2 7">Belongs to the TVP38/TMEM64 family.</text>
</comment>
<feature type="transmembrane region" description="Helical" evidence="7">
    <location>
        <begin position="188"/>
        <end position="206"/>
    </location>
</feature>
<organism evidence="9 10">
    <name type="scientific">Nocardia xishanensis</name>
    <dbReference type="NCBI Taxonomy" id="238964"/>
    <lineage>
        <taxon>Bacteria</taxon>
        <taxon>Bacillati</taxon>
        <taxon>Actinomycetota</taxon>
        <taxon>Actinomycetes</taxon>
        <taxon>Mycobacteriales</taxon>
        <taxon>Nocardiaceae</taxon>
        <taxon>Nocardia</taxon>
    </lineage>
</organism>
<sequence length="233" mass="24210">MTRLFRNPRILASLAGVGALFVAALLVPLPGPTQIQQWAGSVGPWFPLLFFGVYSILAVAPLPRTVLTVSCGVLFGALLGTAVALSATVAAAAAALVLVRALDRNRVASRLTHPTVRAIDERLERRGWLAVGSLRLISFAPFSVVNYCCGLSSIRFWPYLAATFVGSAPGTIATVVLADALTGGSDPAMLAVSGGCLAIGLLGLVLDARWRPASPPAAPLSLDEPLAEALTRD</sequence>
<dbReference type="RefSeq" id="WP_357400997.1">
    <property type="nucleotide sequence ID" value="NZ_JBEYCD010000001.1"/>
</dbReference>
<keyword evidence="6 7" id="KW-0472">Membrane</keyword>
<evidence type="ECO:0000256" key="6">
    <source>
        <dbReference type="ARBA" id="ARBA00023136"/>
    </source>
</evidence>
<dbReference type="PANTHER" id="PTHR12677">
    <property type="entry name" value="GOLGI APPARATUS MEMBRANE PROTEIN TVP38-RELATED"/>
    <property type="match status" value="1"/>
</dbReference>
<dbReference type="Pfam" id="PF09335">
    <property type="entry name" value="VTT_dom"/>
    <property type="match status" value="1"/>
</dbReference>
<name>A0ABW7X6D5_9NOCA</name>
<protein>
    <recommendedName>
        <fullName evidence="7">TVP38/TMEM64 family membrane protein</fullName>
    </recommendedName>
</protein>
<feature type="domain" description="VTT" evidence="8">
    <location>
        <begin position="62"/>
        <end position="177"/>
    </location>
</feature>
<proteinExistence type="inferred from homology"/>
<keyword evidence="3 7" id="KW-1003">Cell membrane</keyword>
<keyword evidence="4 7" id="KW-0812">Transmembrane</keyword>
<evidence type="ECO:0000313" key="10">
    <source>
        <dbReference type="Proteomes" id="UP001611415"/>
    </source>
</evidence>
<reference evidence="9 10" key="1">
    <citation type="submission" date="2024-10" db="EMBL/GenBank/DDBJ databases">
        <title>The Natural Products Discovery Center: Release of the First 8490 Sequenced Strains for Exploring Actinobacteria Biosynthetic Diversity.</title>
        <authorList>
            <person name="Kalkreuter E."/>
            <person name="Kautsar S.A."/>
            <person name="Yang D."/>
            <person name="Bader C.D."/>
            <person name="Teijaro C.N."/>
            <person name="Fluegel L."/>
            <person name="Davis C.M."/>
            <person name="Simpson J.R."/>
            <person name="Lauterbach L."/>
            <person name="Steele A.D."/>
            <person name="Gui C."/>
            <person name="Meng S."/>
            <person name="Li G."/>
            <person name="Viehrig K."/>
            <person name="Ye F."/>
            <person name="Su P."/>
            <person name="Kiefer A.F."/>
            <person name="Nichols A."/>
            <person name="Cepeda A.J."/>
            <person name="Yan W."/>
            <person name="Fan B."/>
            <person name="Jiang Y."/>
            <person name="Adhikari A."/>
            <person name="Zheng C.-J."/>
            <person name="Schuster L."/>
            <person name="Cowan T.M."/>
            <person name="Smanski M.J."/>
            <person name="Chevrette M.G."/>
            <person name="De Carvalho L.P.S."/>
            <person name="Shen B."/>
        </authorList>
    </citation>
    <scope>NUCLEOTIDE SEQUENCE [LARGE SCALE GENOMIC DNA]</scope>
    <source>
        <strain evidence="9 10">NPDC019275</strain>
    </source>
</reference>
<feature type="transmembrane region" description="Helical" evidence="7">
    <location>
        <begin position="42"/>
        <end position="62"/>
    </location>
</feature>
<evidence type="ECO:0000259" key="8">
    <source>
        <dbReference type="Pfam" id="PF09335"/>
    </source>
</evidence>
<gene>
    <name evidence="9" type="ORF">ACH49W_25090</name>
</gene>
<evidence type="ECO:0000256" key="4">
    <source>
        <dbReference type="ARBA" id="ARBA00022692"/>
    </source>
</evidence>
<comment type="subcellular location">
    <subcellularLocation>
        <location evidence="1 7">Cell membrane</location>
        <topology evidence="1 7">Multi-pass membrane protein</topology>
    </subcellularLocation>
</comment>
<keyword evidence="10" id="KW-1185">Reference proteome</keyword>
<comment type="caution">
    <text evidence="9">The sequence shown here is derived from an EMBL/GenBank/DDBJ whole genome shotgun (WGS) entry which is preliminary data.</text>
</comment>
<evidence type="ECO:0000256" key="7">
    <source>
        <dbReference type="RuleBase" id="RU366058"/>
    </source>
</evidence>
<evidence type="ECO:0000313" key="9">
    <source>
        <dbReference type="EMBL" id="MFI2476672.1"/>
    </source>
</evidence>
<keyword evidence="5 7" id="KW-1133">Transmembrane helix</keyword>
<dbReference type="EMBL" id="JBIRYO010000018">
    <property type="protein sequence ID" value="MFI2476672.1"/>
    <property type="molecule type" value="Genomic_DNA"/>
</dbReference>
<evidence type="ECO:0000256" key="3">
    <source>
        <dbReference type="ARBA" id="ARBA00022475"/>
    </source>
</evidence>
<feature type="transmembrane region" description="Helical" evidence="7">
    <location>
        <begin position="74"/>
        <end position="99"/>
    </location>
</feature>
<dbReference type="InterPro" id="IPR032816">
    <property type="entry name" value="VTT_dom"/>
</dbReference>
<evidence type="ECO:0000256" key="1">
    <source>
        <dbReference type="ARBA" id="ARBA00004651"/>
    </source>
</evidence>
<dbReference type="PANTHER" id="PTHR12677:SF59">
    <property type="entry name" value="GOLGI APPARATUS MEMBRANE PROTEIN TVP38-RELATED"/>
    <property type="match status" value="1"/>
</dbReference>
<feature type="transmembrane region" description="Helical" evidence="7">
    <location>
        <begin position="156"/>
        <end position="176"/>
    </location>
</feature>
<evidence type="ECO:0000256" key="5">
    <source>
        <dbReference type="ARBA" id="ARBA00022989"/>
    </source>
</evidence>